<dbReference type="PANTHER" id="PTHR32385:SF15">
    <property type="entry name" value="INOSITOL PHOSPHOCERAMIDE MANNOSYLTRANSFERASE 1"/>
    <property type="match status" value="1"/>
</dbReference>
<dbReference type="AlphaFoldDB" id="A0A6C0HBS5"/>
<protein>
    <recommendedName>
        <fullName evidence="3">Glycosyltransferase</fullName>
    </recommendedName>
</protein>
<dbReference type="GO" id="GO:0016020">
    <property type="term" value="C:membrane"/>
    <property type="evidence" value="ECO:0007669"/>
    <property type="project" value="GOC"/>
</dbReference>
<dbReference type="Pfam" id="PF04488">
    <property type="entry name" value="Gly_transf_sug"/>
    <property type="match status" value="1"/>
</dbReference>
<organism evidence="2">
    <name type="scientific">viral metagenome</name>
    <dbReference type="NCBI Taxonomy" id="1070528"/>
    <lineage>
        <taxon>unclassified sequences</taxon>
        <taxon>metagenomes</taxon>
        <taxon>organismal metagenomes</taxon>
    </lineage>
</organism>
<dbReference type="InterPro" id="IPR007577">
    <property type="entry name" value="GlycoTrfase_DXD_sugar-bd_CS"/>
</dbReference>
<proteinExistence type="predicted"/>
<evidence type="ECO:0000256" key="1">
    <source>
        <dbReference type="ARBA" id="ARBA00022679"/>
    </source>
</evidence>
<evidence type="ECO:0000313" key="2">
    <source>
        <dbReference type="EMBL" id="QHT77585.1"/>
    </source>
</evidence>
<dbReference type="Gene3D" id="3.90.550.20">
    <property type="match status" value="1"/>
</dbReference>
<accession>A0A6C0HBS5</accession>
<dbReference type="GO" id="GO:0000030">
    <property type="term" value="F:mannosyltransferase activity"/>
    <property type="evidence" value="ECO:0007669"/>
    <property type="project" value="TreeGrafter"/>
</dbReference>
<reference evidence="2" key="1">
    <citation type="journal article" date="2020" name="Nature">
        <title>Giant virus diversity and host interactions through global metagenomics.</title>
        <authorList>
            <person name="Schulz F."/>
            <person name="Roux S."/>
            <person name="Paez-Espino D."/>
            <person name="Jungbluth S."/>
            <person name="Walsh D.A."/>
            <person name="Denef V.J."/>
            <person name="McMahon K.D."/>
            <person name="Konstantinidis K.T."/>
            <person name="Eloe-Fadrosh E.A."/>
            <person name="Kyrpides N.C."/>
            <person name="Woyke T."/>
        </authorList>
    </citation>
    <scope>NUCLEOTIDE SEQUENCE</scope>
    <source>
        <strain evidence="2">GVMAG-M-3300023179-90</strain>
    </source>
</reference>
<sequence length="204" mass="24368">MTKIPKIIFQTSKKPLPQYVIDQIKDLSPDWEYRHYTDKEIIQYFIKNPLAEFPNILNKFFSLQIGAHKADLFRYYFLYVEGGVYLDSDAMIYADLTDIAKEYEFFSVNSYIKGTIFQGFLGALPRNKIIYEALKDAYQIDGERLIKEYHLLTANMYHIIYNNQYDFEYKLYTEVEGNDMAYTVDEQHNIILIHYWKVQIIPQK</sequence>
<dbReference type="PANTHER" id="PTHR32385">
    <property type="entry name" value="MANNOSYL PHOSPHORYLINOSITOL CERAMIDE SYNTHASE"/>
    <property type="match status" value="1"/>
</dbReference>
<keyword evidence="1" id="KW-0808">Transferase</keyword>
<dbReference type="EMBL" id="MN739920">
    <property type="protein sequence ID" value="QHT77585.1"/>
    <property type="molecule type" value="Genomic_DNA"/>
</dbReference>
<dbReference type="SUPFAM" id="SSF53448">
    <property type="entry name" value="Nucleotide-diphospho-sugar transferases"/>
    <property type="match status" value="1"/>
</dbReference>
<name>A0A6C0HBS5_9ZZZZ</name>
<dbReference type="GO" id="GO:0051999">
    <property type="term" value="P:mannosyl-inositol phosphorylceramide biosynthetic process"/>
    <property type="evidence" value="ECO:0007669"/>
    <property type="project" value="TreeGrafter"/>
</dbReference>
<evidence type="ECO:0008006" key="3">
    <source>
        <dbReference type="Google" id="ProtNLM"/>
    </source>
</evidence>
<dbReference type="InterPro" id="IPR051706">
    <property type="entry name" value="Glycosyltransferase_domain"/>
</dbReference>
<dbReference type="InterPro" id="IPR029044">
    <property type="entry name" value="Nucleotide-diphossugar_trans"/>
</dbReference>